<keyword evidence="2" id="KW-1185">Reference proteome</keyword>
<accession>A0ACC2EXP8</accession>
<gene>
    <name evidence="1" type="ORF">O6H91_01G156200</name>
</gene>
<comment type="caution">
    <text evidence="1">The sequence shown here is derived from an EMBL/GenBank/DDBJ whole genome shotgun (WGS) entry which is preliminary data.</text>
</comment>
<reference evidence="2" key="1">
    <citation type="journal article" date="2024" name="Proc. Natl. Acad. Sci. U.S.A.">
        <title>Extraordinary preservation of gene collinearity over three hundred million years revealed in homosporous lycophytes.</title>
        <authorList>
            <person name="Li C."/>
            <person name="Wickell D."/>
            <person name="Kuo L.Y."/>
            <person name="Chen X."/>
            <person name="Nie B."/>
            <person name="Liao X."/>
            <person name="Peng D."/>
            <person name="Ji J."/>
            <person name="Jenkins J."/>
            <person name="Williams M."/>
            <person name="Shu S."/>
            <person name="Plott C."/>
            <person name="Barry K."/>
            <person name="Rajasekar S."/>
            <person name="Grimwood J."/>
            <person name="Han X."/>
            <person name="Sun S."/>
            <person name="Hou Z."/>
            <person name="He W."/>
            <person name="Dai G."/>
            <person name="Sun C."/>
            <person name="Schmutz J."/>
            <person name="Leebens-Mack J.H."/>
            <person name="Li F.W."/>
            <person name="Wang L."/>
        </authorList>
    </citation>
    <scope>NUCLEOTIDE SEQUENCE [LARGE SCALE GENOMIC DNA]</scope>
    <source>
        <strain evidence="2">cv. PW_Plant_1</strain>
    </source>
</reference>
<dbReference type="Proteomes" id="UP001162992">
    <property type="component" value="Chromosome 1"/>
</dbReference>
<protein>
    <submittedName>
        <fullName evidence="1">Uncharacterized protein</fullName>
    </submittedName>
</protein>
<organism evidence="1 2">
    <name type="scientific">Diphasiastrum complanatum</name>
    <name type="common">Issler's clubmoss</name>
    <name type="synonym">Lycopodium complanatum</name>
    <dbReference type="NCBI Taxonomy" id="34168"/>
    <lineage>
        <taxon>Eukaryota</taxon>
        <taxon>Viridiplantae</taxon>
        <taxon>Streptophyta</taxon>
        <taxon>Embryophyta</taxon>
        <taxon>Tracheophyta</taxon>
        <taxon>Lycopodiopsida</taxon>
        <taxon>Lycopodiales</taxon>
        <taxon>Lycopodiaceae</taxon>
        <taxon>Lycopodioideae</taxon>
        <taxon>Diphasiastrum</taxon>
    </lineage>
</organism>
<proteinExistence type="predicted"/>
<evidence type="ECO:0000313" key="2">
    <source>
        <dbReference type="Proteomes" id="UP001162992"/>
    </source>
</evidence>
<evidence type="ECO:0000313" key="1">
    <source>
        <dbReference type="EMBL" id="KAJ7571239.1"/>
    </source>
</evidence>
<name>A0ACC2EXP8_DIPCM</name>
<dbReference type="EMBL" id="CM055092">
    <property type="protein sequence ID" value="KAJ7571239.1"/>
    <property type="molecule type" value="Genomic_DNA"/>
</dbReference>
<sequence>MGDISLLKLTALILIPVNLACFRLALSATLQSDVDNLRQLQQIWPTAPLDWHGDDPCGLRWRGVGCTAQTKYSVVTELSLSGMINGTLPSLIGNLVNLQYLELSYNDFQGGIPTDLGKLANLQFLSLQVCGLTGSIPSELGNLSKLEFLALNGNQLIGGIPHTLGYLQVLYWLDFSENLLSGPLPVSTRNDAHVGLDNLTSLLHFHMNNNSLSGAIPVEIQSLKLVHLFLDSNSFSGRIPPEIGNLSALQYLRLDYNYLLGEIPSSISNITTLQELHLNDNGLTSHIPDLSALSNLQFLDLSSNNFSPERVPAWFSNISQIRTLIAENCSLIGPVPPDIFRLPNLEAVLLRANGLNGTLQFPTQNISSQLIMVSLEWNNITSINQVPYTPNFKYLLEGNPVCNNIFNTSDVCNTQATDMTMTWKSPTIPSCTLRSCEQTKTLNPLLCTCVYPFTCTIQFHSPPFYSLDDSKITALGTALWSHLSLNSTQVWVESANITDKHRLKVNVLFFPAGNAASLNYDEESYIMAQMHSPRLLISDFGPYLLIHINRPLGPTDNCAFANNSTCLSTKRRLLIPILLPALTVAVMLLVLISWWYWRLRRPSVSVNVINCEVPVRFTYKQLSAATKKFSEKLGAGGFGTVYKGMLSDGTLIAVKQLERSGQGDKEFHTEVATVGSIHHVNLVRLYGFCSEGSRRLLVYEYLSGSLEKYIFNGRKHGLFLDWKTRFNIATDAARGISYLHEGCRKRIIHCDIKPQNILLTHDFSAKVSDFGMAKLMDRAESHVITNVRGTRGYLAPEWLMDDAPISEKCDVYSFGMLLLELAGGRKNYDFSASSSKLYFPDWVLNQITDGNIIECIDDRVGSEADIKEVKSLIYVALWCIQEEAHLRPSMGKVLQMLEGSIPIPDPPHSLTKQSSDTSSMLTSSGNSE</sequence>